<gene>
    <name evidence="1" type="ORF">HUJ06_012590</name>
</gene>
<name>A0A822YQU3_NELNU</name>
<dbReference type="EMBL" id="DUZY01000003">
    <property type="protein sequence ID" value="DAD33739.1"/>
    <property type="molecule type" value="Genomic_DNA"/>
</dbReference>
<evidence type="ECO:0000313" key="1">
    <source>
        <dbReference type="EMBL" id="DAD33739.1"/>
    </source>
</evidence>
<proteinExistence type="predicted"/>
<reference evidence="1 2" key="1">
    <citation type="journal article" date="2020" name="Mol. Biol. Evol.">
        <title>Distinct Expression and Methylation Patterns for Genes with Different Fates following a Single Whole-Genome Duplication in Flowering Plants.</title>
        <authorList>
            <person name="Shi T."/>
            <person name="Rahmani R.S."/>
            <person name="Gugger P.F."/>
            <person name="Wang M."/>
            <person name="Li H."/>
            <person name="Zhang Y."/>
            <person name="Li Z."/>
            <person name="Wang Q."/>
            <person name="Van de Peer Y."/>
            <person name="Marchal K."/>
            <person name="Chen J."/>
        </authorList>
    </citation>
    <scope>NUCLEOTIDE SEQUENCE [LARGE SCALE GENOMIC DNA]</scope>
    <source>
        <tissue evidence="1">Leaf</tissue>
    </source>
</reference>
<dbReference type="AlphaFoldDB" id="A0A822YQU3"/>
<comment type="caution">
    <text evidence="1">The sequence shown here is derived from an EMBL/GenBank/DDBJ whole genome shotgun (WGS) entry which is preliminary data.</text>
</comment>
<sequence length="57" mass="6612">MTHYSFPSLTKAGELQWRVPPLHSHLNPVKNLLVFCSFFFLPIFPTTSHHFYHSVVG</sequence>
<dbReference type="Proteomes" id="UP000607653">
    <property type="component" value="Unassembled WGS sequence"/>
</dbReference>
<keyword evidence="2" id="KW-1185">Reference proteome</keyword>
<evidence type="ECO:0000313" key="2">
    <source>
        <dbReference type="Proteomes" id="UP000607653"/>
    </source>
</evidence>
<organism evidence="1 2">
    <name type="scientific">Nelumbo nucifera</name>
    <name type="common">Sacred lotus</name>
    <dbReference type="NCBI Taxonomy" id="4432"/>
    <lineage>
        <taxon>Eukaryota</taxon>
        <taxon>Viridiplantae</taxon>
        <taxon>Streptophyta</taxon>
        <taxon>Embryophyta</taxon>
        <taxon>Tracheophyta</taxon>
        <taxon>Spermatophyta</taxon>
        <taxon>Magnoliopsida</taxon>
        <taxon>Proteales</taxon>
        <taxon>Nelumbonaceae</taxon>
        <taxon>Nelumbo</taxon>
    </lineage>
</organism>
<accession>A0A822YQU3</accession>
<protein>
    <submittedName>
        <fullName evidence="1">Uncharacterized protein</fullName>
    </submittedName>
</protein>